<dbReference type="EMBL" id="FOAG01000009">
    <property type="protein sequence ID" value="SEL87417.1"/>
    <property type="molecule type" value="Genomic_DNA"/>
</dbReference>
<reference evidence="8 9" key="1">
    <citation type="submission" date="2016-10" db="EMBL/GenBank/DDBJ databases">
        <authorList>
            <person name="de Groot N.N."/>
        </authorList>
    </citation>
    <scope>NUCLEOTIDE SEQUENCE [LARGE SCALE GENOMIC DNA]</scope>
    <source>
        <strain evidence="8 9">DSM 100674</strain>
    </source>
</reference>
<dbReference type="Pfam" id="PF00072">
    <property type="entry name" value="Response_reg"/>
    <property type="match status" value="1"/>
</dbReference>
<feature type="modified residue" description="4-aspartylphosphate" evidence="6">
    <location>
        <position position="54"/>
    </location>
</feature>
<dbReference type="STRING" id="1287727.SAMN05443999_10922"/>
<dbReference type="InterPro" id="IPR011006">
    <property type="entry name" value="CheY-like_superfamily"/>
</dbReference>
<evidence type="ECO:0000256" key="4">
    <source>
        <dbReference type="ARBA" id="ARBA00023125"/>
    </source>
</evidence>
<feature type="domain" description="Response regulatory" evidence="7">
    <location>
        <begin position="2"/>
        <end position="121"/>
    </location>
</feature>
<evidence type="ECO:0000256" key="2">
    <source>
        <dbReference type="ARBA" id="ARBA00023012"/>
    </source>
</evidence>
<dbReference type="GO" id="GO:0005829">
    <property type="term" value="C:cytosol"/>
    <property type="evidence" value="ECO:0007669"/>
    <property type="project" value="TreeGrafter"/>
</dbReference>
<dbReference type="Gene3D" id="3.40.50.2300">
    <property type="match status" value="1"/>
</dbReference>
<dbReference type="InterPro" id="IPR039420">
    <property type="entry name" value="WalR-like"/>
</dbReference>
<organism evidence="8 9">
    <name type="scientific">Roseovarius azorensis</name>
    <dbReference type="NCBI Taxonomy" id="1287727"/>
    <lineage>
        <taxon>Bacteria</taxon>
        <taxon>Pseudomonadati</taxon>
        <taxon>Pseudomonadota</taxon>
        <taxon>Alphaproteobacteria</taxon>
        <taxon>Rhodobacterales</taxon>
        <taxon>Roseobacteraceae</taxon>
        <taxon>Roseovarius</taxon>
    </lineage>
</organism>
<dbReference type="PANTHER" id="PTHR48111:SF1">
    <property type="entry name" value="TWO-COMPONENT RESPONSE REGULATOR ORR33"/>
    <property type="match status" value="1"/>
</dbReference>
<keyword evidence="9" id="KW-1185">Reference proteome</keyword>
<proteinExistence type="predicted"/>
<dbReference type="PANTHER" id="PTHR48111">
    <property type="entry name" value="REGULATOR OF RPOS"/>
    <property type="match status" value="1"/>
</dbReference>
<dbReference type="Proteomes" id="UP000199582">
    <property type="component" value="Unassembled WGS sequence"/>
</dbReference>
<dbReference type="InterPro" id="IPR001789">
    <property type="entry name" value="Sig_transdc_resp-reg_receiver"/>
</dbReference>
<keyword evidence="3" id="KW-0805">Transcription regulation</keyword>
<keyword evidence="5" id="KW-0804">Transcription</keyword>
<evidence type="ECO:0000256" key="1">
    <source>
        <dbReference type="ARBA" id="ARBA00022553"/>
    </source>
</evidence>
<evidence type="ECO:0000256" key="3">
    <source>
        <dbReference type="ARBA" id="ARBA00023015"/>
    </source>
</evidence>
<dbReference type="SUPFAM" id="SSF52172">
    <property type="entry name" value="CheY-like"/>
    <property type="match status" value="1"/>
</dbReference>
<dbReference type="GO" id="GO:0006355">
    <property type="term" value="P:regulation of DNA-templated transcription"/>
    <property type="evidence" value="ECO:0007669"/>
    <property type="project" value="TreeGrafter"/>
</dbReference>
<sequence length="362" mass="40776">MRILAVDDDPSILMLLDHALGMSDHHDVTLAFSAREALDAIERDEVDFDCFLIDIQMPEIDGIHLTQVIRQTPGYERHPILMLTAMHDKSYLDRAFRAGATDYVSKPFDFRELQSRIFDAQGLAVEKARSVCRIDRARNIKWSHGVAGDTGPDQVIDHGGADGLIAYGEFDNYVLELARRPQCNASVVALKIADPTLGHSESSLREFSSMLREVIICINASLPNLMSSISYRGNGTVLCVMDRYLNAPKEMIESEINARFLDISTGANIAKLRVFLGDPVPLKADSDAGVLEVLWQATNSVEKRFVSKKEIATISKRVLNRNLLSDEQHRLERKAYKSVMKDILSDMNDDHWIRKLYNRASR</sequence>
<dbReference type="GO" id="GO:0000976">
    <property type="term" value="F:transcription cis-regulatory region binding"/>
    <property type="evidence" value="ECO:0007669"/>
    <property type="project" value="TreeGrafter"/>
</dbReference>
<evidence type="ECO:0000256" key="5">
    <source>
        <dbReference type="ARBA" id="ARBA00023163"/>
    </source>
</evidence>
<evidence type="ECO:0000313" key="8">
    <source>
        <dbReference type="EMBL" id="SEL87417.1"/>
    </source>
</evidence>
<protein>
    <submittedName>
        <fullName evidence="8">Response regulator receiver domain-containing protein</fullName>
    </submittedName>
</protein>
<dbReference type="PROSITE" id="PS50110">
    <property type="entry name" value="RESPONSE_REGULATORY"/>
    <property type="match status" value="1"/>
</dbReference>
<dbReference type="SMART" id="SM00448">
    <property type="entry name" value="REC"/>
    <property type="match status" value="1"/>
</dbReference>
<dbReference type="AlphaFoldDB" id="A0A1H7TU28"/>
<evidence type="ECO:0000313" key="9">
    <source>
        <dbReference type="Proteomes" id="UP000199582"/>
    </source>
</evidence>
<evidence type="ECO:0000256" key="6">
    <source>
        <dbReference type="PROSITE-ProRule" id="PRU00169"/>
    </source>
</evidence>
<dbReference type="GO" id="GO:0032993">
    <property type="term" value="C:protein-DNA complex"/>
    <property type="evidence" value="ECO:0007669"/>
    <property type="project" value="TreeGrafter"/>
</dbReference>
<evidence type="ECO:0000259" key="7">
    <source>
        <dbReference type="PROSITE" id="PS50110"/>
    </source>
</evidence>
<dbReference type="GO" id="GO:0000156">
    <property type="term" value="F:phosphorelay response regulator activity"/>
    <property type="evidence" value="ECO:0007669"/>
    <property type="project" value="TreeGrafter"/>
</dbReference>
<name>A0A1H7TU28_9RHOB</name>
<accession>A0A1H7TU28</accession>
<keyword evidence="4" id="KW-0238">DNA-binding</keyword>
<keyword evidence="1 6" id="KW-0597">Phosphoprotein</keyword>
<keyword evidence="2" id="KW-0902">Two-component regulatory system</keyword>
<gene>
    <name evidence="8" type="ORF">SAMN05443999_10922</name>
</gene>